<evidence type="ECO:0000256" key="14">
    <source>
        <dbReference type="PIRSR" id="PIRSR002811-1"/>
    </source>
</evidence>
<dbReference type="InterPro" id="IPR034151">
    <property type="entry name" value="TOPRIM_DnaG_bac"/>
</dbReference>
<dbReference type="InterPro" id="IPR002694">
    <property type="entry name" value="Znf_CHC2"/>
</dbReference>
<keyword evidence="7 14" id="KW-0863">Zinc-finger</keyword>
<dbReference type="SUPFAM" id="SSF56731">
    <property type="entry name" value="DNA primase core"/>
    <property type="match status" value="1"/>
</dbReference>
<gene>
    <name evidence="12 16" type="primary">dnaG</name>
    <name evidence="16" type="ORF">COU89_02165</name>
</gene>
<keyword evidence="11 12" id="KW-0804">Transcription</keyword>
<dbReference type="EC" id="2.7.7.101" evidence="12"/>
<dbReference type="Pfam" id="PF08275">
    <property type="entry name" value="DNAG_N"/>
    <property type="match status" value="1"/>
</dbReference>
<dbReference type="GO" id="GO:0003899">
    <property type="term" value="F:DNA-directed RNA polymerase activity"/>
    <property type="evidence" value="ECO:0007669"/>
    <property type="project" value="UniProtKB-UniRule"/>
</dbReference>
<reference evidence="17" key="1">
    <citation type="submission" date="2017-09" db="EMBL/GenBank/DDBJ databases">
        <title>Depth-based differentiation of microbial function through sediment-hosted aquifers and enrichment of novel symbionts in the deep terrestrial subsurface.</title>
        <authorList>
            <person name="Probst A.J."/>
            <person name="Ladd B."/>
            <person name="Jarett J.K."/>
            <person name="Geller-Mcgrath D.E."/>
            <person name="Sieber C.M.K."/>
            <person name="Emerson J.B."/>
            <person name="Anantharaman K."/>
            <person name="Thomas B.C."/>
            <person name="Malmstrom R."/>
            <person name="Stieglmeier M."/>
            <person name="Klingl A."/>
            <person name="Woyke T."/>
            <person name="Ryan C.M."/>
            <person name="Banfield J.F."/>
        </authorList>
    </citation>
    <scope>NUCLEOTIDE SEQUENCE [LARGE SCALE GENOMIC DNA]</scope>
</reference>
<dbReference type="EMBL" id="PFEE01000047">
    <property type="protein sequence ID" value="PJE63667.1"/>
    <property type="molecule type" value="Genomic_DNA"/>
</dbReference>
<comment type="catalytic activity">
    <reaction evidence="12">
        <text>ssDNA + n NTP = ssDNA/pppN(pN)n-1 hybrid + (n-1) diphosphate.</text>
        <dbReference type="EC" id="2.7.7.101"/>
    </reaction>
</comment>
<dbReference type="FunFam" id="3.90.980.10:FF:000001">
    <property type="entry name" value="DNA primase"/>
    <property type="match status" value="1"/>
</dbReference>
<dbReference type="PROSITE" id="PS50880">
    <property type="entry name" value="TOPRIM"/>
    <property type="match status" value="1"/>
</dbReference>
<evidence type="ECO:0000256" key="11">
    <source>
        <dbReference type="ARBA" id="ARBA00023163"/>
    </source>
</evidence>
<comment type="subunit">
    <text evidence="12">Monomer. Interacts with DnaB.</text>
</comment>
<dbReference type="Pfam" id="PF10410">
    <property type="entry name" value="DnaB_bind"/>
    <property type="match status" value="1"/>
</dbReference>
<evidence type="ECO:0000256" key="6">
    <source>
        <dbReference type="ARBA" id="ARBA00022723"/>
    </source>
</evidence>
<evidence type="ECO:0000256" key="7">
    <source>
        <dbReference type="ARBA" id="ARBA00022771"/>
    </source>
</evidence>
<dbReference type="InterPro" id="IPR006171">
    <property type="entry name" value="TOPRIM_dom"/>
</dbReference>
<keyword evidence="4 12" id="KW-0548">Nucleotidyltransferase</keyword>
<dbReference type="GO" id="GO:0003677">
    <property type="term" value="F:DNA binding"/>
    <property type="evidence" value="ECO:0007669"/>
    <property type="project" value="UniProtKB-KW"/>
</dbReference>
<dbReference type="NCBIfam" id="TIGR01391">
    <property type="entry name" value="dnaG"/>
    <property type="match status" value="1"/>
</dbReference>
<dbReference type="PIRSF" id="PIRSF002811">
    <property type="entry name" value="DnaG"/>
    <property type="match status" value="1"/>
</dbReference>
<dbReference type="GO" id="GO:0000428">
    <property type="term" value="C:DNA-directed RNA polymerase complex"/>
    <property type="evidence" value="ECO:0007669"/>
    <property type="project" value="UniProtKB-KW"/>
</dbReference>
<comment type="cofactor">
    <cofactor evidence="13 14">
        <name>Zn(2+)</name>
        <dbReference type="ChEBI" id="CHEBI:29105"/>
    </cofactor>
    <text evidence="13 14">Binds 1 zinc ion per monomer.</text>
</comment>
<dbReference type="FunFam" id="3.90.580.10:FF:000001">
    <property type="entry name" value="DNA primase"/>
    <property type="match status" value="1"/>
</dbReference>
<sequence length="576" mass="65212">MSAIEEIKQKLDIVEYIGQFVTLKKVGRNFHALCPFHSEKSPSFVVSPERQLWHCFGACGEGGDVIKFVMEWENCTFGEALHILAPLANVKLDEISVNDQVWDERIKMLQVTALAADFFHYIFTQHRIGEAARRYVASRQVSASTIKAFRVGYAPDSWDSLSKFLRAKKIRNDVIVQTGLGTMGKHSAVYDRFRGRIMFPLTDTRGAIMGFSGRILNTKDKEAKYINTPETPLYHKRETLFGIEQASLAIRTKEEVIIMEGEFDVMMAHQFGYTQSVGIKGTALTTEQIHLLKRLTHTFIFCLDMDKAGTEAIKRGIERSQEYDLSLYVMRLSGGKDPADLLTSDPSAFKRAYKEKVSIYDFLLETSVARHDVTKVYGQKEVIDELAPVITTITNPVVYEFFIKKTAQATGTDIATLKDAIRIYRRTQRKKTPSTKLNTPAAHEHMAEDYAIALIVQSPQPAETIDIALEYLDFDSFTQPATGELIKELKAYLTNHESFPTGDAYISNPSLRPLFNRAFLIRVPLDSTRINTELKKIALTLKKQMLHKRIQDSPSSEETKKLVTALRSVEKELSVV</sequence>
<comment type="similarity">
    <text evidence="12 13">Belongs to the DnaG primase family.</text>
</comment>
<dbReference type="HAMAP" id="MF_00974">
    <property type="entry name" value="DNA_primase_DnaG"/>
    <property type="match status" value="1"/>
</dbReference>
<proteinExistence type="inferred from homology"/>
<dbReference type="GO" id="GO:0005737">
    <property type="term" value="C:cytoplasm"/>
    <property type="evidence" value="ECO:0007669"/>
    <property type="project" value="TreeGrafter"/>
</dbReference>
<dbReference type="Gene3D" id="3.40.1360.10">
    <property type="match status" value="1"/>
</dbReference>
<evidence type="ECO:0000256" key="4">
    <source>
        <dbReference type="ARBA" id="ARBA00022695"/>
    </source>
</evidence>
<comment type="caution">
    <text evidence="16">The sequence shown here is derived from an EMBL/GenBank/DDBJ whole genome shotgun (WGS) entry which is preliminary data.</text>
</comment>
<evidence type="ECO:0000256" key="12">
    <source>
        <dbReference type="HAMAP-Rule" id="MF_00974"/>
    </source>
</evidence>
<evidence type="ECO:0000256" key="2">
    <source>
        <dbReference type="ARBA" id="ARBA00022515"/>
    </source>
</evidence>
<dbReference type="SMART" id="SM00493">
    <property type="entry name" value="TOPRIM"/>
    <property type="match status" value="1"/>
</dbReference>
<keyword evidence="6 13" id="KW-0479">Metal-binding</keyword>
<comment type="function">
    <text evidence="12 13">RNA polymerase that catalyzes the synthesis of short RNA molecules used as primers for DNA polymerase during DNA replication.</text>
</comment>
<dbReference type="InterPro" id="IPR019475">
    <property type="entry name" value="DNA_primase_DnaB-bd"/>
</dbReference>
<dbReference type="PANTHER" id="PTHR30313">
    <property type="entry name" value="DNA PRIMASE"/>
    <property type="match status" value="1"/>
</dbReference>
<evidence type="ECO:0000313" key="17">
    <source>
        <dbReference type="Proteomes" id="UP000231569"/>
    </source>
</evidence>
<evidence type="ECO:0000259" key="15">
    <source>
        <dbReference type="PROSITE" id="PS50880"/>
    </source>
</evidence>
<dbReference type="CDD" id="cd03364">
    <property type="entry name" value="TOPRIM_DnaG_primases"/>
    <property type="match status" value="1"/>
</dbReference>
<evidence type="ECO:0000256" key="1">
    <source>
        <dbReference type="ARBA" id="ARBA00022478"/>
    </source>
</evidence>
<name>A0A2M8KUQ8_9BACT</name>
<feature type="zinc finger region" description="CHC2-type" evidence="14">
    <location>
        <begin position="34"/>
        <end position="59"/>
    </location>
</feature>
<dbReference type="Gene3D" id="3.90.580.10">
    <property type="entry name" value="Zinc finger, CHC2-type domain"/>
    <property type="match status" value="1"/>
</dbReference>
<evidence type="ECO:0000256" key="3">
    <source>
        <dbReference type="ARBA" id="ARBA00022679"/>
    </source>
</evidence>
<dbReference type="GO" id="GO:0008270">
    <property type="term" value="F:zinc ion binding"/>
    <property type="evidence" value="ECO:0007669"/>
    <property type="project" value="UniProtKB-KW"/>
</dbReference>
<dbReference type="Pfam" id="PF13155">
    <property type="entry name" value="Toprim_2"/>
    <property type="match status" value="1"/>
</dbReference>
<dbReference type="AlphaFoldDB" id="A0A2M8KUQ8"/>
<keyword evidence="5 12" id="KW-0235">DNA replication</keyword>
<evidence type="ECO:0000256" key="5">
    <source>
        <dbReference type="ARBA" id="ARBA00022705"/>
    </source>
</evidence>
<dbReference type="GO" id="GO:0006269">
    <property type="term" value="P:DNA replication, synthesis of primer"/>
    <property type="evidence" value="ECO:0007669"/>
    <property type="project" value="UniProtKB-UniRule"/>
</dbReference>
<dbReference type="Proteomes" id="UP000231569">
    <property type="component" value="Unassembled WGS sequence"/>
</dbReference>
<keyword evidence="2 12" id="KW-0639">Primosome</keyword>
<evidence type="ECO:0000313" key="16">
    <source>
        <dbReference type="EMBL" id="PJE63667.1"/>
    </source>
</evidence>
<dbReference type="Gene3D" id="3.90.980.10">
    <property type="entry name" value="DNA primase, catalytic core, N-terminal domain"/>
    <property type="match status" value="1"/>
</dbReference>
<dbReference type="SMART" id="SM00400">
    <property type="entry name" value="ZnF_CHCC"/>
    <property type="match status" value="1"/>
</dbReference>
<feature type="domain" description="Toprim" evidence="15">
    <location>
        <begin position="254"/>
        <end position="333"/>
    </location>
</feature>
<protein>
    <recommendedName>
        <fullName evidence="12 13">DNA primase</fullName>
        <ecNumber evidence="12">2.7.7.101</ecNumber>
    </recommendedName>
</protein>
<evidence type="ECO:0000256" key="8">
    <source>
        <dbReference type="ARBA" id="ARBA00022833"/>
    </source>
</evidence>
<dbReference type="Pfam" id="PF01807">
    <property type="entry name" value="Zn_ribbon_DnaG"/>
    <property type="match status" value="1"/>
</dbReference>
<dbReference type="InterPro" id="IPR037068">
    <property type="entry name" value="DNA_primase_core_N_sf"/>
</dbReference>
<keyword evidence="10 12" id="KW-0238">DNA-binding</keyword>
<dbReference type="PANTHER" id="PTHR30313:SF2">
    <property type="entry name" value="DNA PRIMASE"/>
    <property type="match status" value="1"/>
</dbReference>
<dbReference type="InterPro" id="IPR050219">
    <property type="entry name" value="DnaG_primase"/>
</dbReference>
<evidence type="ECO:0000256" key="10">
    <source>
        <dbReference type="ARBA" id="ARBA00023125"/>
    </source>
</evidence>
<dbReference type="InterPro" id="IPR036977">
    <property type="entry name" value="DNA_primase_Znf_CHC2"/>
</dbReference>
<dbReference type="InterPro" id="IPR013264">
    <property type="entry name" value="DNAG_N"/>
</dbReference>
<organism evidence="16 17">
    <name type="scientific">Candidatus Roizmanbacteria bacterium CG10_big_fil_rev_8_21_14_0_10_45_7</name>
    <dbReference type="NCBI Taxonomy" id="1974854"/>
    <lineage>
        <taxon>Bacteria</taxon>
        <taxon>Candidatus Roizmaniibacteriota</taxon>
    </lineage>
</organism>
<keyword evidence="1 12" id="KW-0240">DNA-directed RNA polymerase</keyword>
<keyword evidence="8 13" id="KW-0862">Zinc</keyword>
<dbReference type="GO" id="GO:1990077">
    <property type="term" value="C:primosome complex"/>
    <property type="evidence" value="ECO:0007669"/>
    <property type="project" value="UniProtKB-KW"/>
</dbReference>
<keyword evidence="9" id="KW-0460">Magnesium</keyword>
<evidence type="ECO:0000256" key="13">
    <source>
        <dbReference type="PIRNR" id="PIRNR002811"/>
    </source>
</evidence>
<comment type="caution">
    <text evidence="12">Lacks conserved residue(s) required for the propagation of feature annotation.</text>
</comment>
<keyword evidence="3 12" id="KW-0808">Transferase</keyword>
<dbReference type="SUPFAM" id="SSF57783">
    <property type="entry name" value="Zinc beta-ribbon"/>
    <property type="match status" value="1"/>
</dbReference>
<evidence type="ECO:0000256" key="9">
    <source>
        <dbReference type="ARBA" id="ARBA00022842"/>
    </source>
</evidence>
<dbReference type="InterPro" id="IPR030846">
    <property type="entry name" value="DnaG_bac"/>
</dbReference>
<accession>A0A2M8KUQ8</accession>
<dbReference type="InterPro" id="IPR006295">
    <property type="entry name" value="DNA_primase_DnaG"/>
</dbReference>